<dbReference type="Proteomes" id="UP000594621">
    <property type="component" value="Chromosome"/>
</dbReference>
<dbReference type="RefSeq" id="WP_195804007.1">
    <property type="nucleotide sequence ID" value="NZ_CP061379.1"/>
</dbReference>
<dbReference type="KEGG" id="bcou:IC761_15180"/>
<dbReference type="SUPFAM" id="SSF81901">
    <property type="entry name" value="HCP-like"/>
    <property type="match status" value="1"/>
</dbReference>
<name>A0A7S9H2Z0_9BRAD</name>
<reference evidence="2 3" key="1">
    <citation type="submission" date="2020-09" db="EMBL/GenBank/DDBJ databases">
        <title>Complete genomes of bradyrhizobia occurring on native shrubby legumes in Australia.</title>
        <authorList>
            <person name="Lafay B."/>
        </authorList>
    </citation>
    <scope>NUCLEOTIDE SEQUENCE [LARGE SCALE GENOMIC DNA]</scope>
    <source>
        <strain evidence="2 3">BDV5040</strain>
    </source>
</reference>
<dbReference type="AlphaFoldDB" id="A0A7S9H2Z0"/>
<dbReference type="Pfam" id="PF08238">
    <property type="entry name" value="Sel1"/>
    <property type="match status" value="2"/>
</dbReference>
<keyword evidence="1" id="KW-0732">Signal</keyword>
<proteinExistence type="predicted"/>
<protein>
    <submittedName>
        <fullName evidence="2">Sel1 repeat family protein</fullName>
    </submittedName>
</protein>
<feature type="chain" id="PRO_5032463839" evidence="1">
    <location>
        <begin position="25"/>
        <end position="165"/>
    </location>
</feature>
<feature type="signal peptide" evidence="1">
    <location>
        <begin position="1"/>
        <end position="24"/>
    </location>
</feature>
<dbReference type="Gene3D" id="1.25.40.10">
    <property type="entry name" value="Tetratricopeptide repeat domain"/>
    <property type="match status" value="1"/>
</dbReference>
<accession>A0A7S9H2Z0</accession>
<evidence type="ECO:0000313" key="3">
    <source>
        <dbReference type="Proteomes" id="UP000594621"/>
    </source>
</evidence>
<sequence>MIRSSRPFLAAIVLALAATGVAHADTLGAGSAAFSRGDYNNAARLLLPLAERGNAQAQGMVGFMYATGQGLPQAYDAAGYWYRQAAEQGDTTAQYLLGLAYDKGQGVPQDDVAAYKWLNLAASHAPKRRRDNFAKLRNAVASKMSDGQIAAGQRHALRWPQNSLF</sequence>
<dbReference type="SMART" id="SM00671">
    <property type="entry name" value="SEL1"/>
    <property type="match status" value="2"/>
</dbReference>
<dbReference type="PANTHER" id="PTHR11102:SF160">
    <property type="entry name" value="ERAD-ASSOCIATED E3 UBIQUITIN-PROTEIN LIGASE COMPONENT HRD3"/>
    <property type="match status" value="1"/>
</dbReference>
<evidence type="ECO:0000256" key="1">
    <source>
        <dbReference type="SAM" id="SignalP"/>
    </source>
</evidence>
<gene>
    <name evidence="2" type="ORF">IC761_15180</name>
</gene>
<evidence type="ECO:0000313" key="2">
    <source>
        <dbReference type="EMBL" id="QPF94531.1"/>
    </source>
</evidence>
<dbReference type="InterPro" id="IPR011990">
    <property type="entry name" value="TPR-like_helical_dom_sf"/>
</dbReference>
<keyword evidence="3" id="KW-1185">Reference proteome</keyword>
<dbReference type="EMBL" id="CP061379">
    <property type="protein sequence ID" value="QPF94531.1"/>
    <property type="molecule type" value="Genomic_DNA"/>
</dbReference>
<dbReference type="PANTHER" id="PTHR11102">
    <property type="entry name" value="SEL-1-LIKE PROTEIN"/>
    <property type="match status" value="1"/>
</dbReference>
<organism evidence="2 3">
    <name type="scientific">Bradyrhizobium commune</name>
    <dbReference type="NCBI Taxonomy" id="83627"/>
    <lineage>
        <taxon>Bacteria</taxon>
        <taxon>Pseudomonadati</taxon>
        <taxon>Pseudomonadota</taxon>
        <taxon>Alphaproteobacteria</taxon>
        <taxon>Hyphomicrobiales</taxon>
        <taxon>Nitrobacteraceae</taxon>
        <taxon>Bradyrhizobium</taxon>
    </lineage>
</organism>
<dbReference type="InterPro" id="IPR006597">
    <property type="entry name" value="Sel1-like"/>
</dbReference>
<dbReference type="InterPro" id="IPR050767">
    <property type="entry name" value="Sel1_AlgK"/>
</dbReference>